<evidence type="ECO:0000256" key="4">
    <source>
        <dbReference type="ARBA" id="ARBA00023136"/>
    </source>
</evidence>
<dbReference type="RefSeq" id="XP_062687236.1">
    <property type="nucleotide sequence ID" value="XM_062826141.1"/>
</dbReference>
<dbReference type="Proteomes" id="UP001278500">
    <property type="component" value="Unassembled WGS sequence"/>
</dbReference>
<evidence type="ECO:0000256" key="5">
    <source>
        <dbReference type="SAM" id="MobiDB-lite"/>
    </source>
</evidence>
<evidence type="ECO:0000256" key="2">
    <source>
        <dbReference type="ARBA" id="ARBA00022737"/>
    </source>
</evidence>
<evidence type="ECO:0000256" key="1">
    <source>
        <dbReference type="ARBA" id="ARBA00004394"/>
    </source>
</evidence>
<comment type="subcellular location">
    <subcellularLocation>
        <location evidence="1">Golgi apparatus membrane</location>
    </subcellularLocation>
</comment>
<feature type="compositionally biased region" description="Pro residues" evidence="5">
    <location>
        <begin position="352"/>
        <end position="365"/>
    </location>
</feature>
<feature type="domain" description="PDZ GRASP-type" evidence="6">
    <location>
        <begin position="30"/>
        <end position="114"/>
    </location>
</feature>
<proteinExistence type="predicted"/>
<name>A0AAE0JQZ5_9PEZI</name>
<dbReference type="EMBL" id="JAUEPP010000001">
    <property type="protein sequence ID" value="KAK3355858.1"/>
    <property type="molecule type" value="Genomic_DNA"/>
</dbReference>
<dbReference type="GeneID" id="87863295"/>
<feature type="domain" description="PDZ GRASP-type" evidence="6">
    <location>
        <begin position="119"/>
        <end position="208"/>
    </location>
</feature>
<dbReference type="InterPro" id="IPR024958">
    <property type="entry name" value="GRASP_PDZ"/>
</dbReference>
<feature type="compositionally biased region" description="Low complexity" evidence="5">
    <location>
        <begin position="234"/>
        <end position="253"/>
    </location>
</feature>
<dbReference type="Gene3D" id="2.30.42.10">
    <property type="match status" value="2"/>
</dbReference>
<keyword evidence="8" id="KW-1185">Reference proteome</keyword>
<keyword evidence="3" id="KW-0333">Golgi apparatus</keyword>
<feature type="compositionally biased region" description="Basic and acidic residues" evidence="5">
    <location>
        <begin position="330"/>
        <end position="343"/>
    </location>
</feature>
<dbReference type="GO" id="GO:0000139">
    <property type="term" value="C:Golgi membrane"/>
    <property type="evidence" value="ECO:0007669"/>
    <property type="project" value="UniProtKB-SubCell"/>
</dbReference>
<feature type="region of interest" description="Disordered" evidence="5">
    <location>
        <begin position="222"/>
        <end position="389"/>
    </location>
</feature>
<dbReference type="Pfam" id="PF04495">
    <property type="entry name" value="GRASP55_65"/>
    <property type="match status" value="1"/>
</dbReference>
<dbReference type="FunFam" id="2.30.42.10:FF:000026">
    <property type="entry name" value="Golgi reassembly stacking protein 2"/>
    <property type="match status" value="1"/>
</dbReference>
<reference evidence="7" key="2">
    <citation type="submission" date="2023-06" db="EMBL/GenBank/DDBJ databases">
        <authorList>
            <consortium name="Lawrence Berkeley National Laboratory"/>
            <person name="Haridas S."/>
            <person name="Hensen N."/>
            <person name="Bonometti L."/>
            <person name="Westerberg I."/>
            <person name="Brannstrom I.O."/>
            <person name="Guillou S."/>
            <person name="Cros-Aarteil S."/>
            <person name="Calhoun S."/>
            <person name="Kuo A."/>
            <person name="Mondo S."/>
            <person name="Pangilinan J."/>
            <person name="Riley R."/>
            <person name="Labutti K."/>
            <person name="Andreopoulos B."/>
            <person name="Lipzen A."/>
            <person name="Chen C."/>
            <person name="Yanf M."/>
            <person name="Daum C."/>
            <person name="Ng V."/>
            <person name="Clum A."/>
            <person name="Steindorff A."/>
            <person name="Ohm R."/>
            <person name="Martin F."/>
            <person name="Silar P."/>
            <person name="Natvig D."/>
            <person name="Lalanne C."/>
            <person name="Gautier V."/>
            <person name="Ament-Velasquez S.L."/>
            <person name="Kruys A."/>
            <person name="Hutchinson M.I."/>
            <person name="Powell A.J."/>
            <person name="Barry K."/>
            <person name="Miller A.N."/>
            <person name="Grigoriev I.V."/>
            <person name="Debuchy R."/>
            <person name="Gladieux P."/>
            <person name="Thoren M.H."/>
            <person name="Johannesson H."/>
        </authorList>
    </citation>
    <scope>NUCLEOTIDE SEQUENCE</scope>
    <source>
        <strain evidence="7">CBS 560.94</strain>
    </source>
</reference>
<dbReference type="AlphaFoldDB" id="A0AAE0JQZ5"/>
<evidence type="ECO:0000313" key="8">
    <source>
        <dbReference type="Proteomes" id="UP001278500"/>
    </source>
</evidence>
<dbReference type="PANTHER" id="PTHR12893:SF0">
    <property type="entry name" value="GRASP65"/>
    <property type="match status" value="1"/>
</dbReference>
<organism evidence="7 8">
    <name type="scientific">Neurospora tetraspora</name>
    <dbReference type="NCBI Taxonomy" id="94610"/>
    <lineage>
        <taxon>Eukaryota</taxon>
        <taxon>Fungi</taxon>
        <taxon>Dikarya</taxon>
        <taxon>Ascomycota</taxon>
        <taxon>Pezizomycotina</taxon>
        <taxon>Sordariomycetes</taxon>
        <taxon>Sordariomycetidae</taxon>
        <taxon>Sordariales</taxon>
        <taxon>Sordariaceae</taxon>
        <taxon>Neurospora</taxon>
    </lineage>
</organism>
<keyword evidence="4" id="KW-0472">Membrane</keyword>
<dbReference type="PROSITE" id="PS51865">
    <property type="entry name" value="PDZ_GRASP"/>
    <property type="match status" value="2"/>
</dbReference>
<keyword evidence="2" id="KW-0677">Repeat</keyword>
<dbReference type="FunFam" id="2.30.42.10:FF:000262">
    <property type="entry name" value="Golgi reassembly stacking protein"/>
    <property type="match status" value="1"/>
</dbReference>
<sequence length="389" mass="41415">MTTMFNALNRFISRLDGDAPTSKENQPGGFGFQVLRNTNPDLAIEPWFDFVVGINGRMIDDSDPRLFAQEVRNCAGGVVQLGLWSAKGQRTRALHIPVPADTASLGLTLQWTALSVVTNIWHVLDVPANSPADVAGLLPYSDYILGTPEGVLHGESGLSELVEDHIGRPLRLYIYNNEYNVTREVTIQPSRDWGGEGALGCVLGYGALHRVPAPLSEPVHAPGETLFDGDSEQYGHVGQQQQYQQEPQYRYPGAAPPPAGVQSHYAPFATTTSPPPPPVGGGEFLIPAQMVGTPPPPATQFGGAAVASAPPRGKKKERPANRTGLGSMDDYFKEQEKKSRELDNAPSRKNTPVPPPPMGGPPKGGPPKAVSSPPPGSAQGEETAEGGES</sequence>
<dbReference type="InterPro" id="IPR036034">
    <property type="entry name" value="PDZ_sf"/>
</dbReference>
<evidence type="ECO:0000256" key="3">
    <source>
        <dbReference type="ARBA" id="ARBA00023034"/>
    </source>
</evidence>
<accession>A0AAE0JQZ5</accession>
<dbReference type="PANTHER" id="PTHR12893">
    <property type="entry name" value="GOLGI REASSEMBLY STACKING PROTEIN GRASP"/>
    <property type="match status" value="1"/>
</dbReference>
<dbReference type="SUPFAM" id="SSF50156">
    <property type="entry name" value="PDZ domain-like"/>
    <property type="match status" value="1"/>
</dbReference>
<evidence type="ECO:0000313" key="7">
    <source>
        <dbReference type="EMBL" id="KAK3355858.1"/>
    </source>
</evidence>
<dbReference type="InterPro" id="IPR007583">
    <property type="entry name" value="GRASP55_65"/>
</dbReference>
<reference evidence="7" key="1">
    <citation type="journal article" date="2023" name="Mol. Phylogenet. Evol.">
        <title>Genome-scale phylogeny and comparative genomics of the fungal order Sordariales.</title>
        <authorList>
            <person name="Hensen N."/>
            <person name="Bonometti L."/>
            <person name="Westerberg I."/>
            <person name="Brannstrom I.O."/>
            <person name="Guillou S."/>
            <person name="Cros-Aarteil S."/>
            <person name="Calhoun S."/>
            <person name="Haridas S."/>
            <person name="Kuo A."/>
            <person name="Mondo S."/>
            <person name="Pangilinan J."/>
            <person name="Riley R."/>
            <person name="LaButti K."/>
            <person name="Andreopoulos B."/>
            <person name="Lipzen A."/>
            <person name="Chen C."/>
            <person name="Yan M."/>
            <person name="Daum C."/>
            <person name="Ng V."/>
            <person name="Clum A."/>
            <person name="Steindorff A."/>
            <person name="Ohm R.A."/>
            <person name="Martin F."/>
            <person name="Silar P."/>
            <person name="Natvig D.O."/>
            <person name="Lalanne C."/>
            <person name="Gautier V."/>
            <person name="Ament-Velasquez S.L."/>
            <person name="Kruys A."/>
            <person name="Hutchinson M.I."/>
            <person name="Powell A.J."/>
            <person name="Barry K."/>
            <person name="Miller A.N."/>
            <person name="Grigoriev I.V."/>
            <person name="Debuchy R."/>
            <person name="Gladieux P."/>
            <person name="Hiltunen Thoren M."/>
            <person name="Johannesson H."/>
        </authorList>
    </citation>
    <scope>NUCLEOTIDE SEQUENCE</scope>
    <source>
        <strain evidence="7">CBS 560.94</strain>
    </source>
</reference>
<evidence type="ECO:0000259" key="6">
    <source>
        <dbReference type="PROSITE" id="PS51865"/>
    </source>
</evidence>
<gene>
    <name evidence="7" type="ORF">B0H65DRAFT_453286</name>
</gene>
<protein>
    <submittedName>
        <fullName evidence="7">GRASP55/65 PDZ-like domain-containing protein</fullName>
    </submittedName>
</protein>
<comment type="caution">
    <text evidence="7">The sequence shown here is derived from an EMBL/GenBank/DDBJ whole genome shotgun (WGS) entry which is preliminary data.</text>
</comment>
<dbReference type="GO" id="GO:0007030">
    <property type="term" value="P:Golgi organization"/>
    <property type="evidence" value="ECO:0007669"/>
    <property type="project" value="TreeGrafter"/>
</dbReference>